<dbReference type="AlphaFoldDB" id="F2LW67"/>
<dbReference type="OrthoDB" id="4319884at2"/>
<dbReference type="STRING" id="760142.Hipma_1035"/>
<dbReference type="HOGENOM" id="CLU_077970_1_0_7"/>
<dbReference type="SUPFAM" id="SSF52540">
    <property type="entry name" value="P-loop containing nucleoside triphosphate hydrolases"/>
    <property type="match status" value="1"/>
</dbReference>
<dbReference type="PANTHER" id="PTHR42708:SF1">
    <property type="entry name" value="GLIDING MOTILITY PROTEIN MGLA"/>
    <property type="match status" value="1"/>
</dbReference>
<dbReference type="InterPro" id="IPR001806">
    <property type="entry name" value="Small_GTPase"/>
</dbReference>
<dbReference type="Proteomes" id="UP000008139">
    <property type="component" value="Chromosome"/>
</dbReference>
<proteinExistence type="predicted"/>
<dbReference type="Pfam" id="PF00071">
    <property type="entry name" value="Ras"/>
    <property type="match status" value="1"/>
</dbReference>
<sequence>MMIFKIIITGSFNAGKTEFIRQISEIDPITTDKPVTEKELKEIKAFTTVAMDFGRLTIDSDLVIHLYATPGQERFDFIYPLLVKNALALIILGDITDKKSLKAVPHYYKKFITLKRIPTVVALTKNDLENKVPEEKIKQILSELPDDIPIIRINATDKEDVKKAVLFALEQLDSDEDIEEVV</sequence>
<keyword evidence="2" id="KW-1185">Reference proteome</keyword>
<dbReference type="eggNOG" id="COG2229">
    <property type="taxonomic scope" value="Bacteria"/>
</dbReference>
<dbReference type="RefSeq" id="WP_013682040.1">
    <property type="nucleotide sequence ID" value="NC_015318.1"/>
</dbReference>
<dbReference type="GO" id="GO:0003924">
    <property type="term" value="F:GTPase activity"/>
    <property type="evidence" value="ECO:0007669"/>
    <property type="project" value="InterPro"/>
</dbReference>
<gene>
    <name evidence="1" type="ordered locus">Hipma_1035</name>
</gene>
<dbReference type="InterPro" id="IPR052705">
    <property type="entry name" value="Gliding_Motility_GTPase"/>
</dbReference>
<dbReference type="PANTHER" id="PTHR42708">
    <property type="entry name" value="ATP/GTP-BINDING PROTEIN-RELATED"/>
    <property type="match status" value="1"/>
</dbReference>
<evidence type="ECO:0000313" key="1">
    <source>
        <dbReference type="EMBL" id="AEA34001.1"/>
    </source>
</evidence>
<evidence type="ECO:0000313" key="2">
    <source>
        <dbReference type="Proteomes" id="UP000008139"/>
    </source>
</evidence>
<protein>
    <submittedName>
        <fullName evidence="1">Small GTP-binding protein</fullName>
    </submittedName>
</protein>
<dbReference type="PROSITE" id="PS51419">
    <property type="entry name" value="RAB"/>
    <property type="match status" value="1"/>
</dbReference>
<dbReference type="InterPro" id="IPR027417">
    <property type="entry name" value="P-loop_NTPase"/>
</dbReference>
<dbReference type="InParanoid" id="F2LW67"/>
<dbReference type="KEGG" id="hmr:Hipma_1035"/>
<accession>F2LW67</accession>
<reference evidence="2" key="2">
    <citation type="submission" date="2011-03" db="EMBL/GenBank/DDBJ databases">
        <title>The complete genome of Hippea maritima DSM 10411.</title>
        <authorList>
            <consortium name="US DOE Joint Genome Institute (JGI-PGF)"/>
            <person name="Lucas S."/>
            <person name="Copeland A."/>
            <person name="Lapidus A."/>
            <person name="Bruce D."/>
            <person name="Goodwin L."/>
            <person name="Pitluck S."/>
            <person name="Peters L."/>
            <person name="Kyrpides N."/>
            <person name="Mavromatis K."/>
            <person name="Pagani I."/>
            <person name="Ivanova N."/>
            <person name="Mikhailova N."/>
            <person name="Lu M."/>
            <person name="Detter J.C."/>
            <person name="Tapia R."/>
            <person name="Han C."/>
            <person name="Land M."/>
            <person name="Hauser L."/>
            <person name="Markowitz V."/>
            <person name="Cheng J.-F."/>
            <person name="Hugenholtz P."/>
            <person name="Woyke T."/>
            <person name="Wu D."/>
            <person name="Spring S."/>
            <person name="Schroeder M."/>
            <person name="Brambilla E."/>
            <person name="Klenk H.-P."/>
            <person name="Eisen J.A."/>
        </authorList>
    </citation>
    <scope>NUCLEOTIDE SEQUENCE [LARGE SCALE GENOMIC DNA]</scope>
    <source>
        <strain evidence="2">ATCC 700847 / DSM 10411 / MH2</strain>
    </source>
</reference>
<dbReference type="GO" id="GO:0005525">
    <property type="term" value="F:GTP binding"/>
    <property type="evidence" value="ECO:0007669"/>
    <property type="project" value="InterPro"/>
</dbReference>
<dbReference type="CDD" id="cd00882">
    <property type="entry name" value="Ras_like_GTPase"/>
    <property type="match status" value="1"/>
</dbReference>
<organism evidence="1 2">
    <name type="scientific">Hippea maritima (strain ATCC 700847 / DSM 10411 / MH2)</name>
    <dbReference type="NCBI Taxonomy" id="760142"/>
    <lineage>
        <taxon>Bacteria</taxon>
        <taxon>Pseudomonadati</taxon>
        <taxon>Campylobacterota</taxon>
        <taxon>Desulfurellia</taxon>
        <taxon>Desulfurellales</taxon>
        <taxon>Hippeaceae</taxon>
        <taxon>Hippea</taxon>
    </lineage>
</organism>
<reference evidence="1 2" key="1">
    <citation type="journal article" date="2011" name="Stand. Genomic Sci.">
        <title>Complete genome sequence of the thermophilic sulfur-reducer Hippea maritima type strain (MH(2)).</title>
        <authorList>
            <person name="Huntemann M."/>
            <person name="Lu M."/>
            <person name="Nolan M."/>
            <person name="Lapidus A."/>
            <person name="Lucas S."/>
            <person name="Hammon N."/>
            <person name="Deshpande S."/>
            <person name="Cheng J.F."/>
            <person name="Tapia R."/>
            <person name="Han C."/>
            <person name="Goodwin L."/>
            <person name="Pitluck S."/>
            <person name="Liolios K."/>
            <person name="Pagani I."/>
            <person name="Ivanova N."/>
            <person name="Ovchinikova G."/>
            <person name="Pati A."/>
            <person name="Chen A."/>
            <person name="Palaniappan K."/>
            <person name="Land M."/>
            <person name="Hauser L."/>
            <person name="Jeffries C.D."/>
            <person name="Detter J.C."/>
            <person name="Brambilla E.M."/>
            <person name="Rohde M."/>
            <person name="Spring S."/>
            <person name="Goker M."/>
            <person name="Woyke T."/>
            <person name="Bristow J."/>
            <person name="Eisen J.A."/>
            <person name="Markowitz V."/>
            <person name="Hugenholtz P."/>
            <person name="Kyrpides N.C."/>
            <person name="Klenk H.P."/>
            <person name="Mavromatis K."/>
        </authorList>
    </citation>
    <scope>NUCLEOTIDE SEQUENCE [LARGE SCALE GENOMIC DNA]</scope>
    <source>
        <strain evidence="2">ATCC 700847 / DSM 10411 / MH2</strain>
    </source>
</reference>
<name>F2LW67_HIPMA</name>
<dbReference type="PRINTS" id="PR00449">
    <property type="entry name" value="RASTRNSFRMNG"/>
</dbReference>
<dbReference type="Gene3D" id="3.40.50.300">
    <property type="entry name" value="P-loop containing nucleotide triphosphate hydrolases"/>
    <property type="match status" value="1"/>
</dbReference>
<dbReference type="EMBL" id="CP002606">
    <property type="protein sequence ID" value="AEA34001.1"/>
    <property type="molecule type" value="Genomic_DNA"/>
</dbReference>